<sequence>MNRLLISLLGAAAGTSYAAVLPQVSGVPQTSGGPPQPSGVPQIPPTGVSRARTSPPPSCLTVGATGQYHTVGAALSALGSSTLPACIYIAQGIYPEQIVVSYRGPLTVYGETTDTSSYKANTVTITHTISSQEAGTLDDSATLRVRSKGFKMHNVNVVNGLGPGAQALALSADAPQLGFYGCQFRGYQDTVFTKTGSQFFYKSLIEGSVDYIFGGSAAWFDQCDIRSNSPGYITASGREVADSSWLAFDRCTIGGIGNANLKGLVNLGRPWRPLARVIYQNSELSDVVSPKGWTPMAKDATPFFYEFGNTGEGSNTSQREYLSPINAAVTIETVLGPDANTWVEKPSF</sequence>
<evidence type="ECO:0000256" key="11">
    <source>
        <dbReference type="ARBA" id="ARBA00047928"/>
    </source>
</evidence>
<dbReference type="AlphaFoldDB" id="A0A5N6Z6Y1"/>
<evidence type="ECO:0000256" key="2">
    <source>
        <dbReference type="ARBA" id="ARBA00004613"/>
    </source>
</evidence>
<dbReference type="PROSITE" id="PS00503">
    <property type="entry name" value="PECTINESTERASE_2"/>
    <property type="match status" value="1"/>
</dbReference>
<evidence type="ECO:0000256" key="3">
    <source>
        <dbReference type="ARBA" id="ARBA00005184"/>
    </source>
</evidence>
<keyword evidence="16" id="KW-0456">Lyase</keyword>
<comment type="subcellular location">
    <subcellularLocation>
        <location evidence="2 13">Secreted</location>
    </subcellularLocation>
</comment>
<keyword evidence="17" id="KW-1185">Reference proteome</keyword>
<feature type="active site" evidence="12">
    <location>
        <position position="210"/>
    </location>
</feature>
<dbReference type="GO" id="GO:0016829">
    <property type="term" value="F:lyase activity"/>
    <property type="evidence" value="ECO:0007669"/>
    <property type="project" value="UniProtKB-KW"/>
</dbReference>
<dbReference type="InterPro" id="IPR011050">
    <property type="entry name" value="Pectin_lyase_fold/virulence"/>
</dbReference>
<dbReference type="InterPro" id="IPR000070">
    <property type="entry name" value="Pectinesterase_cat"/>
</dbReference>
<evidence type="ECO:0000313" key="16">
    <source>
        <dbReference type="EMBL" id="KAE8353188.1"/>
    </source>
</evidence>
<dbReference type="OrthoDB" id="2019149at2759"/>
<evidence type="ECO:0000256" key="1">
    <source>
        <dbReference type="ARBA" id="ARBA00003252"/>
    </source>
</evidence>
<evidence type="ECO:0000256" key="7">
    <source>
        <dbReference type="ARBA" id="ARBA00022729"/>
    </source>
</evidence>
<feature type="signal peptide" evidence="13">
    <location>
        <begin position="1"/>
        <end position="18"/>
    </location>
</feature>
<evidence type="ECO:0000256" key="10">
    <source>
        <dbReference type="ARBA" id="ARBA00023316"/>
    </source>
</evidence>
<keyword evidence="7 13" id="KW-0732">Signal</keyword>
<comment type="catalytic activity">
    <reaction evidence="11 13">
        <text>[(1-&gt;4)-alpha-D-galacturonosyl methyl ester](n) + n H2O = [(1-&gt;4)-alpha-D-galacturonosyl](n) + n methanol + n H(+)</text>
        <dbReference type="Rhea" id="RHEA:22380"/>
        <dbReference type="Rhea" id="RHEA-COMP:14570"/>
        <dbReference type="Rhea" id="RHEA-COMP:14573"/>
        <dbReference type="ChEBI" id="CHEBI:15377"/>
        <dbReference type="ChEBI" id="CHEBI:15378"/>
        <dbReference type="ChEBI" id="CHEBI:17790"/>
        <dbReference type="ChEBI" id="CHEBI:140522"/>
        <dbReference type="ChEBI" id="CHEBI:140523"/>
        <dbReference type="EC" id="3.1.1.11"/>
    </reaction>
</comment>
<dbReference type="FunFam" id="2.160.20.10:FF:000014">
    <property type="entry name" value="Pectinesterase"/>
    <property type="match status" value="1"/>
</dbReference>
<evidence type="ECO:0000256" key="5">
    <source>
        <dbReference type="ARBA" id="ARBA00013229"/>
    </source>
</evidence>
<reference evidence="17" key="1">
    <citation type="submission" date="2019-04" db="EMBL/GenBank/DDBJ databases">
        <title>Friends and foes A comparative genomics studyof 23 Aspergillus species from section Flavi.</title>
        <authorList>
            <consortium name="DOE Joint Genome Institute"/>
            <person name="Kjaerbolling I."/>
            <person name="Vesth T."/>
            <person name="Frisvad J.C."/>
            <person name="Nybo J.L."/>
            <person name="Theobald S."/>
            <person name="Kildgaard S."/>
            <person name="Isbrandt T."/>
            <person name="Kuo A."/>
            <person name="Sato A."/>
            <person name="Lyhne E.K."/>
            <person name="Kogle M.E."/>
            <person name="Wiebenga A."/>
            <person name="Kun R.S."/>
            <person name="Lubbers R.J."/>
            <person name="Makela M.R."/>
            <person name="Barry K."/>
            <person name="Chovatia M."/>
            <person name="Clum A."/>
            <person name="Daum C."/>
            <person name="Haridas S."/>
            <person name="He G."/>
            <person name="LaButti K."/>
            <person name="Lipzen A."/>
            <person name="Mondo S."/>
            <person name="Riley R."/>
            <person name="Salamov A."/>
            <person name="Simmons B.A."/>
            <person name="Magnuson J.K."/>
            <person name="Henrissat B."/>
            <person name="Mortensen U.H."/>
            <person name="Larsen T.O."/>
            <person name="Devries R.P."/>
            <person name="Grigoriev I.V."/>
            <person name="Machida M."/>
            <person name="Baker S.E."/>
            <person name="Andersen M.R."/>
        </authorList>
    </citation>
    <scope>NUCLEOTIDE SEQUENCE [LARGE SCALE GENOMIC DNA]</scope>
    <source>
        <strain evidence="17">CBS 553.77</strain>
    </source>
</reference>
<evidence type="ECO:0000256" key="14">
    <source>
        <dbReference type="SAM" id="MobiDB-lite"/>
    </source>
</evidence>
<comment type="similarity">
    <text evidence="4">Belongs to the pectinesterase family.</text>
</comment>
<dbReference type="UniPathway" id="UPA00545">
    <property type="reaction ID" value="UER00823"/>
</dbReference>
<dbReference type="GO" id="GO:0045490">
    <property type="term" value="P:pectin catabolic process"/>
    <property type="evidence" value="ECO:0007669"/>
    <property type="project" value="UniProtKB-UniRule"/>
</dbReference>
<evidence type="ECO:0000256" key="4">
    <source>
        <dbReference type="ARBA" id="ARBA00008891"/>
    </source>
</evidence>
<feature type="region of interest" description="Disordered" evidence="14">
    <location>
        <begin position="27"/>
        <end position="56"/>
    </location>
</feature>
<dbReference type="InterPro" id="IPR012334">
    <property type="entry name" value="Pectin_lyas_fold"/>
</dbReference>
<feature type="compositionally biased region" description="Pro residues" evidence="14">
    <location>
        <begin position="34"/>
        <end position="44"/>
    </location>
</feature>
<evidence type="ECO:0000256" key="12">
    <source>
        <dbReference type="PROSITE-ProRule" id="PRU10040"/>
    </source>
</evidence>
<keyword evidence="8 13" id="KW-0378">Hydrolase</keyword>
<dbReference type="PANTHER" id="PTHR31321:SF57">
    <property type="entry name" value="PECTINESTERASE 53-RELATED"/>
    <property type="match status" value="1"/>
</dbReference>
<accession>A0A5N6Z6Y1</accession>
<organism evidence="16 17">
    <name type="scientific">Aspergillus coremiiformis</name>
    <dbReference type="NCBI Taxonomy" id="138285"/>
    <lineage>
        <taxon>Eukaryota</taxon>
        <taxon>Fungi</taxon>
        <taxon>Dikarya</taxon>
        <taxon>Ascomycota</taxon>
        <taxon>Pezizomycotina</taxon>
        <taxon>Eurotiomycetes</taxon>
        <taxon>Eurotiomycetidae</taxon>
        <taxon>Eurotiales</taxon>
        <taxon>Aspergillaceae</taxon>
        <taxon>Aspergillus</taxon>
        <taxon>Aspergillus subgen. Circumdati</taxon>
    </lineage>
</organism>
<feature type="chain" id="PRO_5031598065" description="Pectinesterase" evidence="13">
    <location>
        <begin position="19"/>
        <end position="348"/>
    </location>
</feature>
<feature type="domain" description="Pectinesterase catalytic" evidence="15">
    <location>
        <begin position="64"/>
        <end position="320"/>
    </location>
</feature>
<keyword evidence="6 13" id="KW-0964">Secreted</keyword>
<dbReference type="EMBL" id="ML739105">
    <property type="protein sequence ID" value="KAE8353188.1"/>
    <property type="molecule type" value="Genomic_DNA"/>
</dbReference>
<dbReference type="Proteomes" id="UP000327118">
    <property type="component" value="Unassembled WGS sequence"/>
</dbReference>
<evidence type="ECO:0000256" key="8">
    <source>
        <dbReference type="ARBA" id="ARBA00022801"/>
    </source>
</evidence>
<dbReference type="InterPro" id="IPR033131">
    <property type="entry name" value="Pectinesterase_Asp_AS"/>
</dbReference>
<dbReference type="Gene3D" id="2.160.20.10">
    <property type="entry name" value="Single-stranded right-handed beta-helix, Pectin lyase-like"/>
    <property type="match status" value="1"/>
</dbReference>
<dbReference type="GO" id="GO:0030599">
    <property type="term" value="F:pectinesterase activity"/>
    <property type="evidence" value="ECO:0007669"/>
    <property type="project" value="UniProtKB-UniRule"/>
</dbReference>
<dbReference type="SUPFAM" id="SSF51126">
    <property type="entry name" value="Pectin lyase-like"/>
    <property type="match status" value="1"/>
</dbReference>
<dbReference type="PANTHER" id="PTHR31321">
    <property type="entry name" value="ACYL-COA THIOESTER HYDROLASE YBHC-RELATED"/>
    <property type="match status" value="1"/>
</dbReference>
<dbReference type="EC" id="3.1.1.11" evidence="5 13"/>
<protein>
    <recommendedName>
        <fullName evidence="5 13">Pectinesterase</fullName>
        <ecNumber evidence="5 13">3.1.1.11</ecNumber>
    </recommendedName>
</protein>
<dbReference type="Pfam" id="PF01095">
    <property type="entry name" value="Pectinesterase"/>
    <property type="match status" value="1"/>
</dbReference>
<evidence type="ECO:0000313" key="17">
    <source>
        <dbReference type="Proteomes" id="UP000327118"/>
    </source>
</evidence>
<evidence type="ECO:0000256" key="6">
    <source>
        <dbReference type="ARBA" id="ARBA00022525"/>
    </source>
</evidence>
<dbReference type="GO" id="GO:0005576">
    <property type="term" value="C:extracellular region"/>
    <property type="evidence" value="ECO:0007669"/>
    <property type="project" value="UniProtKB-SubCell"/>
</dbReference>
<proteinExistence type="inferred from homology"/>
<evidence type="ECO:0000259" key="15">
    <source>
        <dbReference type="Pfam" id="PF01095"/>
    </source>
</evidence>
<comment type="function">
    <text evidence="1 13">Involved in maceration and soft-rotting of plant tissue.</text>
</comment>
<keyword evidence="9 13" id="KW-0063">Aspartyl esterase</keyword>
<gene>
    <name evidence="16" type="ORF">BDV28DRAFT_165121</name>
</gene>
<evidence type="ECO:0000256" key="13">
    <source>
        <dbReference type="RuleBase" id="RU000589"/>
    </source>
</evidence>
<keyword evidence="10 13" id="KW-0961">Cell wall biogenesis/degradation</keyword>
<name>A0A5N6Z6Y1_9EURO</name>
<dbReference type="GO" id="GO:0042545">
    <property type="term" value="P:cell wall modification"/>
    <property type="evidence" value="ECO:0007669"/>
    <property type="project" value="UniProtKB-UniRule"/>
</dbReference>
<evidence type="ECO:0000256" key="9">
    <source>
        <dbReference type="ARBA" id="ARBA00023085"/>
    </source>
</evidence>
<comment type="pathway">
    <text evidence="3 13">Glycan metabolism; pectin degradation; 2-dehydro-3-deoxy-D-gluconate from pectin: step 1/5.</text>
</comment>